<keyword evidence="2" id="KW-1185">Reference proteome</keyword>
<reference evidence="1 2" key="1">
    <citation type="journal article" date="2019" name="Nat. Ecol. Evol.">
        <title>Megaphylogeny resolves global patterns of mushroom evolution.</title>
        <authorList>
            <person name="Varga T."/>
            <person name="Krizsan K."/>
            <person name="Foldi C."/>
            <person name="Dima B."/>
            <person name="Sanchez-Garcia M."/>
            <person name="Sanchez-Ramirez S."/>
            <person name="Szollosi G.J."/>
            <person name="Szarkandi J.G."/>
            <person name="Papp V."/>
            <person name="Albert L."/>
            <person name="Andreopoulos W."/>
            <person name="Angelini C."/>
            <person name="Antonin V."/>
            <person name="Barry K.W."/>
            <person name="Bougher N.L."/>
            <person name="Buchanan P."/>
            <person name="Buyck B."/>
            <person name="Bense V."/>
            <person name="Catcheside P."/>
            <person name="Chovatia M."/>
            <person name="Cooper J."/>
            <person name="Damon W."/>
            <person name="Desjardin D."/>
            <person name="Finy P."/>
            <person name="Geml J."/>
            <person name="Haridas S."/>
            <person name="Hughes K."/>
            <person name="Justo A."/>
            <person name="Karasinski D."/>
            <person name="Kautmanova I."/>
            <person name="Kiss B."/>
            <person name="Kocsube S."/>
            <person name="Kotiranta H."/>
            <person name="LaButti K.M."/>
            <person name="Lechner B.E."/>
            <person name="Liimatainen K."/>
            <person name="Lipzen A."/>
            <person name="Lukacs Z."/>
            <person name="Mihaltcheva S."/>
            <person name="Morgado L.N."/>
            <person name="Niskanen T."/>
            <person name="Noordeloos M.E."/>
            <person name="Ohm R.A."/>
            <person name="Ortiz-Santana B."/>
            <person name="Ovrebo C."/>
            <person name="Racz N."/>
            <person name="Riley R."/>
            <person name="Savchenko A."/>
            <person name="Shiryaev A."/>
            <person name="Soop K."/>
            <person name="Spirin V."/>
            <person name="Szebenyi C."/>
            <person name="Tomsovsky M."/>
            <person name="Tulloss R.E."/>
            <person name="Uehling J."/>
            <person name="Grigoriev I.V."/>
            <person name="Vagvolgyi C."/>
            <person name="Papp T."/>
            <person name="Martin F.M."/>
            <person name="Miettinen O."/>
            <person name="Hibbett D.S."/>
            <person name="Nagy L.G."/>
        </authorList>
    </citation>
    <scope>NUCLEOTIDE SEQUENCE [LARGE SCALE GENOMIC DNA]</scope>
    <source>
        <strain evidence="1 2">NL-1719</strain>
    </source>
</reference>
<name>A0ACD3AIT2_9AGAR</name>
<organism evidence="1 2">
    <name type="scientific">Pluteus cervinus</name>
    <dbReference type="NCBI Taxonomy" id="181527"/>
    <lineage>
        <taxon>Eukaryota</taxon>
        <taxon>Fungi</taxon>
        <taxon>Dikarya</taxon>
        <taxon>Basidiomycota</taxon>
        <taxon>Agaricomycotina</taxon>
        <taxon>Agaricomycetes</taxon>
        <taxon>Agaricomycetidae</taxon>
        <taxon>Agaricales</taxon>
        <taxon>Pluteineae</taxon>
        <taxon>Pluteaceae</taxon>
        <taxon>Pluteus</taxon>
    </lineage>
</organism>
<evidence type="ECO:0000313" key="1">
    <source>
        <dbReference type="EMBL" id="TFK65665.1"/>
    </source>
</evidence>
<sequence length="614" mass="69397">MDSVWIGGPSLIAGSVFEAAYPDTHRNDVIRIQETQMTEVDRNKVANNIFQHPILDLEPIFDHVRNTDLAVPSDHIADVQNVKEHCNQDIKTLETKISTLLASLGTLSRELSETSCQLVQRSRQLRVSEYILSRPKHLPQDILERIFITCWELQEPNTTFSVTTVPFQLASVCHRWRAVALSTPTLWSNIRVKNQAHLACAKAWITRCHSPMLTLSLGTQHDITSSDFEDLFDAIQNSSLKFQKLDLCSDNGDRARMVSAALFGRPCDNLEELVIRDSHQPDDIPSSVRRLYLHNPPASWATAPPPPNLTVLCVTMKDHSIHWSMVESILFHCPNLEQVTLRTAPSGMKAPEEGRLGSPFSPLALEHLIYLGISNDCSTEQDLPKDFLGNFSFPKLRVLEYKVGNEGKSRQAWLIAHSLLTQIRRFSLQLEVDVSIDDFRSLFSPASSLEEFLVYCTTDSLSNFLQLLTSPPITGPNFLLPSLKSLHLGGWEATDTTQHSTQLVEFVRAWSPESRGQENSLKSLNFQIWYNANDDNTPSSILDDAIREASATLKIKLIRYPRTFLLVNIPLLFEIPQKPFNAVRTYEVMDMTKEAVEVMVWRTEPIYSVSAHAE</sequence>
<dbReference type="EMBL" id="ML208429">
    <property type="protein sequence ID" value="TFK65665.1"/>
    <property type="molecule type" value="Genomic_DNA"/>
</dbReference>
<evidence type="ECO:0000313" key="2">
    <source>
        <dbReference type="Proteomes" id="UP000308600"/>
    </source>
</evidence>
<protein>
    <submittedName>
        <fullName evidence="1">Uncharacterized protein</fullName>
    </submittedName>
</protein>
<dbReference type="Proteomes" id="UP000308600">
    <property type="component" value="Unassembled WGS sequence"/>
</dbReference>
<accession>A0ACD3AIT2</accession>
<gene>
    <name evidence="1" type="ORF">BDN72DRAFT_845260</name>
</gene>
<proteinExistence type="predicted"/>